<keyword evidence="1" id="KW-0812">Transmembrane</keyword>
<keyword evidence="1" id="KW-1133">Transmembrane helix</keyword>
<feature type="transmembrane region" description="Helical" evidence="1">
    <location>
        <begin position="328"/>
        <end position="347"/>
    </location>
</feature>
<evidence type="ECO:0000256" key="1">
    <source>
        <dbReference type="SAM" id="Phobius"/>
    </source>
</evidence>
<comment type="caution">
    <text evidence="2">The sequence shown here is derived from an EMBL/GenBank/DDBJ whole genome shotgun (WGS) entry which is preliminary data.</text>
</comment>
<protein>
    <submittedName>
        <fullName evidence="2">Uncharacterized protein</fullName>
    </submittedName>
</protein>
<dbReference type="AlphaFoldDB" id="A0A226D7K4"/>
<name>A0A226D7K4_FOLCA</name>
<feature type="transmembrane region" description="Helical" evidence="1">
    <location>
        <begin position="188"/>
        <end position="216"/>
    </location>
</feature>
<organism evidence="2 3">
    <name type="scientific">Folsomia candida</name>
    <name type="common">Springtail</name>
    <dbReference type="NCBI Taxonomy" id="158441"/>
    <lineage>
        <taxon>Eukaryota</taxon>
        <taxon>Metazoa</taxon>
        <taxon>Ecdysozoa</taxon>
        <taxon>Arthropoda</taxon>
        <taxon>Hexapoda</taxon>
        <taxon>Collembola</taxon>
        <taxon>Entomobryomorpha</taxon>
        <taxon>Isotomoidea</taxon>
        <taxon>Isotomidae</taxon>
        <taxon>Proisotominae</taxon>
        <taxon>Folsomia</taxon>
    </lineage>
</organism>
<feature type="transmembrane region" description="Helical" evidence="1">
    <location>
        <begin position="263"/>
        <end position="285"/>
    </location>
</feature>
<feature type="transmembrane region" description="Helical" evidence="1">
    <location>
        <begin position="84"/>
        <end position="106"/>
    </location>
</feature>
<proteinExistence type="predicted"/>
<sequence>MSFRTGGIAVLAAVSLKSQTALTAKVAQLKKKIMDKHYSLALLVQELYVDRYPVLYKPSLSLYVSNGRMHLISVTRPFDKLQTIIPLLILTSILIACLWAVFITIGTESIRPTMDIRIWAWFFLIVLTSCGICIYYLWLVKGRQPSIFWGNEMLQLELDLKKSTLQLYRIQNQDPTTLDALILLGLKIFVWTGYLFTPMGSLILMVIGVDPTFYIVNYLMNSSPLTTLLLRTFTFNNAILLDSVILVARFVSVTVALYEGERVLFIVLGSVYIIIYTADTIVGLLQKTVHINRRRIQIGLFHRHIKLYVMLQLAVQAVEDIVKVTLSMGIVACMVVLVTMTFVSIRLRHLLPGYLLVFPIFTGVFSFFLGKTLLTKTGGIYKSIVGLLRSFRAVGIMRGMRRSVKQGYVRDVRRLSKLKIPIGIGSAVFATVNQNTNVGLTRLFVEITVNALILF</sequence>
<feature type="transmembrane region" description="Helical" evidence="1">
    <location>
        <begin position="354"/>
        <end position="374"/>
    </location>
</feature>
<evidence type="ECO:0000313" key="2">
    <source>
        <dbReference type="EMBL" id="OXA41123.1"/>
    </source>
</evidence>
<reference evidence="2 3" key="1">
    <citation type="submission" date="2015-12" db="EMBL/GenBank/DDBJ databases">
        <title>The genome of Folsomia candida.</title>
        <authorList>
            <person name="Faddeeva A."/>
            <person name="Derks M.F."/>
            <person name="Anvar Y."/>
            <person name="Smit S."/>
            <person name="Van Straalen N."/>
            <person name="Roelofs D."/>
        </authorList>
    </citation>
    <scope>NUCLEOTIDE SEQUENCE [LARGE SCALE GENOMIC DNA]</scope>
    <source>
        <strain evidence="2 3">VU population</strain>
        <tissue evidence="2">Whole body</tissue>
    </source>
</reference>
<gene>
    <name evidence="2" type="ORF">Fcan01_23912</name>
</gene>
<accession>A0A226D7K4</accession>
<dbReference type="Proteomes" id="UP000198287">
    <property type="component" value="Unassembled WGS sequence"/>
</dbReference>
<dbReference type="EMBL" id="LNIX01000030">
    <property type="protein sequence ID" value="OXA41123.1"/>
    <property type="molecule type" value="Genomic_DNA"/>
</dbReference>
<keyword evidence="3" id="KW-1185">Reference proteome</keyword>
<keyword evidence="1" id="KW-0472">Membrane</keyword>
<evidence type="ECO:0000313" key="3">
    <source>
        <dbReference type="Proteomes" id="UP000198287"/>
    </source>
</evidence>
<feature type="transmembrane region" description="Helical" evidence="1">
    <location>
        <begin position="228"/>
        <end position="251"/>
    </location>
</feature>
<feature type="transmembrane region" description="Helical" evidence="1">
    <location>
        <begin position="118"/>
        <end position="138"/>
    </location>
</feature>